<evidence type="ECO:0000313" key="2">
    <source>
        <dbReference type="Proteomes" id="UP000249799"/>
    </source>
</evidence>
<protein>
    <submittedName>
        <fullName evidence="1">Uncharacterized protein</fullName>
    </submittedName>
</protein>
<dbReference type="Gene3D" id="2.60.200.20">
    <property type="match status" value="1"/>
</dbReference>
<dbReference type="CDD" id="cd00060">
    <property type="entry name" value="FHA"/>
    <property type="match status" value="2"/>
</dbReference>
<dbReference type="InterPro" id="IPR000253">
    <property type="entry name" value="FHA_dom"/>
</dbReference>
<gene>
    <name evidence="1" type="ORF">DN745_18830</name>
</gene>
<keyword evidence="2" id="KW-1185">Reference proteome</keyword>
<dbReference type="EMBL" id="CP030032">
    <property type="protein sequence ID" value="AWV91271.1"/>
    <property type="molecule type" value="Genomic_DNA"/>
</dbReference>
<dbReference type="OrthoDB" id="5501729at2"/>
<sequence length="335" mass="36922">MGEFGEINLDILRGWRMARAPELRQPHALPALARLVHLDSGRVEHLHGPDLLIGRYYPPNGPVDLTLGGLQEHELYQLGAPHLQMTLNDDAQWSVRHLAPGTCTHVNEDRLETYNQHHIIEDGDALQIGCARYRFEGLDIELAAWKNACRALLGSAETAALFLCRNGAPCGPTIELSPKTAMVIGRTLPSCEDLQVRTPWEHSAKKPAQPDVDLAGLYPSEAKYIGFLHAEIRAVAPSAARIGGEYLESTTRASEFRVTPLTKRQKTFINRQEIGESAVLSHGDELALGSNFFYFYCPNRGVQLTRRPLGAPTLVDWTEGVAPRLDGAAPSEEPS</sequence>
<dbReference type="AlphaFoldDB" id="A0A2Z4FQB9"/>
<organism evidence="1 2">
    <name type="scientific">Bradymonas sediminis</name>
    <dbReference type="NCBI Taxonomy" id="1548548"/>
    <lineage>
        <taxon>Bacteria</taxon>
        <taxon>Deltaproteobacteria</taxon>
        <taxon>Bradymonadales</taxon>
        <taxon>Bradymonadaceae</taxon>
        <taxon>Bradymonas</taxon>
    </lineage>
</organism>
<dbReference type="KEGG" id="bsed:DN745_18830"/>
<dbReference type="InterPro" id="IPR008984">
    <property type="entry name" value="SMAD_FHA_dom_sf"/>
</dbReference>
<dbReference type="Pfam" id="PF00498">
    <property type="entry name" value="FHA"/>
    <property type="match status" value="1"/>
</dbReference>
<accession>A0A2Z4FQB9</accession>
<proteinExistence type="predicted"/>
<dbReference type="SUPFAM" id="SSF49879">
    <property type="entry name" value="SMAD/FHA domain"/>
    <property type="match status" value="2"/>
</dbReference>
<reference evidence="1 2" key="1">
    <citation type="submission" date="2018-06" db="EMBL/GenBank/DDBJ databases">
        <title>Lujinxingia sediminis gen. nov. sp. nov., a new facultative anaerobic member of the class Deltaproteobacteria, and proposal of Lujinxingaceae fam. nov.</title>
        <authorList>
            <person name="Guo L.-Y."/>
            <person name="Li C.-M."/>
            <person name="Wang S."/>
            <person name="Du Z.-J."/>
        </authorList>
    </citation>
    <scope>NUCLEOTIDE SEQUENCE [LARGE SCALE GENOMIC DNA]</scope>
    <source>
        <strain evidence="1 2">FA350</strain>
    </source>
</reference>
<name>A0A2Z4FQB9_9DELT</name>
<evidence type="ECO:0000313" key="1">
    <source>
        <dbReference type="EMBL" id="AWV91271.1"/>
    </source>
</evidence>
<dbReference type="RefSeq" id="WP_111337396.1">
    <property type="nucleotide sequence ID" value="NZ_CP030032.1"/>
</dbReference>
<dbReference type="Proteomes" id="UP000249799">
    <property type="component" value="Chromosome"/>
</dbReference>